<dbReference type="Gene3D" id="3.10.20.90">
    <property type="entry name" value="Phosphatidylinositol 3-kinase Catalytic Subunit, Chain A, domain 1"/>
    <property type="match status" value="1"/>
</dbReference>
<evidence type="ECO:0000256" key="1">
    <source>
        <dbReference type="SAM" id="MobiDB-lite"/>
    </source>
</evidence>
<dbReference type="PRINTS" id="PR00348">
    <property type="entry name" value="UBIQUITIN"/>
</dbReference>
<name>A0A2S5B7S9_9BASI</name>
<dbReference type="SUPFAM" id="SSF54236">
    <property type="entry name" value="Ubiquitin-like"/>
    <property type="match status" value="1"/>
</dbReference>
<dbReference type="PROSITE" id="PS50053">
    <property type="entry name" value="UBIQUITIN_2"/>
    <property type="match status" value="1"/>
</dbReference>
<dbReference type="STRING" id="741276.A0A2S5B7S9"/>
<gene>
    <name evidence="3" type="ORF">BMF94_4240</name>
</gene>
<dbReference type="PANTHER" id="PTHR10666">
    <property type="entry name" value="UBIQUITIN"/>
    <property type="match status" value="1"/>
</dbReference>
<dbReference type="InterPro" id="IPR019956">
    <property type="entry name" value="Ubiquitin_dom"/>
</dbReference>
<evidence type="ECO:0000313" key="3">
    <source>
        <dbReference type="EMBL" id="POY72830.1"/>
    </source>
</evidence>
<dbReference type="AlphaFoldDB" id="A0A2S5B7S9"/>
<dbReference type="Proteomes" id="UP000237144">
    <property type="component" value="Unassembled WGS sequence"/>
</dbReference>
<feature type="domain" description="Ubiquitin-like" evidence="2">
    <location>
        <begin position="57"/>
        <end position="132"/>
    </location>
</feature>
<reference evidence="3 4" key="1">
    <citation type="journal article" date="2018" name="Front. Microbiol.">
        <title>Prospects for Fungal Bioremediation of Acidic Radioactive Waste Sites: Characterization and Genome Sequence of Rhodotorula taiwanensis MD1149.</title>
        <authorList>
            <person name="Tkavc R."/>
            <person name="Matrosova V.Y."/>
            <person name="Grichenko O.E."/>
            <person name="Gostincar C."/>
            <person name="Volpe R.P."/>
            <person name="Klimenkova P."/>
            <person name="Gaidamakova E.K."/>
            <person name="Zhou C.E."/>
            <person name="Stewart B.J."/>
            <person name="Lyman M.G."/>
            <person name="Malfatti S.A."/>
            <person name="Rubinfeld B."/>
            <person name="Courtot M."/>
            <person name="Singh J."/>
            <person name="Dalgard C.L."/>
            <person name="Hamilton T."/>
            <person name="Frey K.G."/>
            <person name="Gunde-Cimerman N."/>
            <person name="Dugan L."/>
            <person name="Daly M.J."/>
        </authorList>
    </citation>
    <scope>NUCLEOTIDE SEQUENCE [LARGE SCALE GENOMIC DNA]</scope>
    <source>
        <strain evidence="3 4">MD1149</strain>
    </source>
</reference>
<evidence type="ECO:0000259" key="2">
    <source>
        <dbReference type="PROSITE" id="PS50053"/>
    </source>
</evidence>
<protein>
    <recommendedName>
        <fullName evidence="2">Ubiquitin-like domain-containing protein</fullName>
    </recommendedName>
</protein>
<dbReference type="Pfam" id="PF00240">
    <property type="entry name" value="ubiquitin"/>
    <property type="match status" value="1"/>
</dbReference>
<dbReference type="OrthoDB" id="428577at2759"/>
<dbReference type="EMBL" id="PJQD01000047">
    <property type="protein sequence ID" value="POY72830.1"/>
    <property type="molecule type" value="Genomic_DNA"/>
</dbReference>
<feature type="region of interest" description="Disordered" evidence="1">
    <location>
        <begin position="1"/>
        <end position="26"/>
    </location>
</feature>
<dbReference type="SMART" id="SM00213">
    <property type="entry name" value="UBQ"/>
    <property type="match status" value="1"/>
</dbReference>
<dbReference type="InterPro" id="IPR000626">
    <property type="entry name" value="Ubiquitin-like_dom"/>
</dbReference>
<keyword evidence="4" id="KW-1185">Reference proteome</keyword>
<sequence length="1090" mass="119600">MSIRLNDEDATIEESGQDAAPGRSELARSLPAQRETLRDVRECEDVLQVDPLSGRGMQIFVKTVTGRTITLTISSLDTVNDVKVKIRIKEGIPPDQQRLIFAGKQLEDGRTLSDYDVQKESTLHLLPRLYGGTGTSDLRAAVNRVRKRVVLPREVCQRIVIVPDTHAILHFALAACPDEAERARIAFKYYLALSTTFVSTLVPNEGLAKAGKVDRATKPPTNQAHLTGTIPLASGPVYHAIRTAQHAMLELTRGTHSGGVPAFDVLGTAADGDSNQMYLTAMLQASGIKRATEEDLTGSASSATRYKLPVDVPLTDADFSAYAEKLGTLSLGHGEVRAGADGIVETLLRPADDAPKQLFSLSLTPDRDRFLGEDALVALNVVTYPSYVAIDYAETGAVWRNLGESIATEDAAWVFEQKAAIDGDDPRRESAVAYPSSLDGRIQASNSQSATAVAFRRLATESAAFALCQLGDYGGLRTGSGWGEKALRRLYQLCKGNMSAIWDTLKEEGVDGFYGNTSLSPFCSFLFPLVRQFIVPFVPAEAPSLAAAAAATSASVYLVEGQLPTTLRRKAIAALLPLLPPTSATTVEELDQAGPIFPVLNLLQIVPAQGFIAETPPSDAALPRSWPFGPGLHDAPLARPLMQSSWSFDHFAPEGTDASTDALLRAPGLTAKAASTSIETLRAQFRREDDETRERVFVMPWDRDREIDADADGEDDSDAVAEEEDGLTDDDDMYEITPEEDARMRARASATALERHRRERQETLDRLHALLQERFPNLRDVDPSRIPFKPTCATMLVSFLENEEFFHRVFQPYHSSYMILDCEVIAVARTCAQTWLPHVLRTFARFAGFHFYTSIHQRLSELSQAGGTSSLLVNHGSIIPLILHNFKVCHTSFRNCLVAVYLTSDLVSPDAYWSREQAPTFKAVEKALTQPQTPDIVSWSGLSYSEKKQSWHGLRYIRAVYNLSPLPEAGARQRHSATPNPPKNLLNKIIGSWRTKTSGQLSNIAISTLDTVIFKLGGPFAYTGGLGTVSNANDMSRSEEEVRFSRKAKAWSMLEEIIECATGEKGRSTYFGGCAIDWDRSYESLYIVFA</sequence>
<feature type="compositionally biased region" description="Acidic residues" evidence="1">
    <location>
        <begin position="709"/>
        <end position="733"/>
    </location>
</feature>
<dbReference type="InterPro" id="IPR029071">
    <property type="entry name" value="Ubiquitin-like_domsf"/>
</dbReference>
<comment type="caution">
    <text evidence="3">The sequence shown here is derived from an EMBL/GenBank/DDBJ whole genome shotgun (WGS) entry which is preliminary data.</text>
</comment>
<dbReference type="FunFam" id="3.10.20.90:FF:000160">
    <property type="entry name" value="Polyubiquitin-C"/>
    <property type="match status" value="1"/>
</dbReference>
<proteinExistence type="predicted"/>
<evidence type="ECO:0000313" key="4">
    <source>
        <dbReference type="Proteomes" id="UP000237144"/>
    </source>
</evidence>
<feature type="region of interest" description="Disordered" evidence="1">
    <location>
        <begin position="706"/>
        <end position="733"/>
    </location>
</feature>
<organism evidence="3 4">
    <name type="scientific">Rhodotorula taiwanensis</name>
    <dbReference type="NCBI Taxonomy" id="741276"/>
    <lineage>
        <taxon>Eukaryota</taxon>
        <taxon>Fungi</taxon>
        <taxon>Dikarya</taxon>
        <taxon>Basidiomycota</taxon>
        <taxon>Pucciniomycotina</taxon>
        <taxon>Microbotryomycetes</taxon>
        <taxon>Sporidiobolales</taxon>
        <taxon>Sporidiobolaceae</taxon>
        <taxon>Rhodotorula</taxon>
    </lineage>
</organism>
<accession>A0A2S5B7S9</accession>
<dbReference type="InterPro" id="IPR050158">
    <property type="entry name" value="Ubiquitin_ubiquitin-like"/>
</dbReference>